<gene>
    <name evidence="7" type="ORF">NTJ_05439</name>
</gene>
<dbReference type="SMART" id="SM01352">
    <property type="entry name" value="APCDDC"/>
    <property type="match status" value="2"/>
</dbReference>
<accession>A0ABN7AK51</accession>
<comment type="subcellular location">
    <subcellularLocation>
        <location evidence="1">Membrane</location>
        <topology evidence="1">Single-pass membrane protein</topology>
    </subcellularLocation>
</comment>
<keyword evidence="2" id="KW-0812">Transmembrane</keyword>
<evidence type="ECO:0000259" key="6">
    <source>
        <dbReference type="SMART" id="SM01352"/>
    </source>
</evidence>
<evidence type="ECO:0000313" key="7">
    <source>
        <dbReference type="EMBL" id="BES92630.1"/>
    </source>
</evidence>
<dbReference type="Proteomes" id="UP001307889">
    <property type="component" value="Chromosome 3"/>
</dbReference>
<sequence>MMCINSYKFKTRIGIGPSCDDVMLAVEDSDLRTENLLPPPLVGTWVSERCEVRPGPEYLLRWHYYSENGTFRHNTYVYKDDGCSKPVWSRCVKGRYGVRGRSLHMPDASQADFTLQEVMVMVYSGTMAQDLSARANTSCPGVTVGQWMPKVEYVVYKPRERNDSVEPSREDIDKERSCMDLLKLSYEDVVLLRIQRRPPLVYDTWGVREELLLGETKAKFTVFADPLIRANQTTGCVPCQLVHESTLLYPPILDLRPPLPIHLTGEWVSMRCEIKHHNLFLRRRVRVSGKSWHAEYSFFSDPQCTCKTILATAEGNYLPAGPAVVSKVLGAKDFDFSVERTFLTVYEEELASSLEQDGTCGPPGKWLIGTARDLSNSGGCPALGITTPTTEYELVRIESDSSGNSILFLGQSEERKGVKKERPTHFQPPLLHCASPEFPLTQLLNSFNAGGSFRPFATTVLSLFTLALVPRLY</sequence>
<evidence type="ECO:0000313" key="8">
    <source>
        <dbReference type="Proteomes" id="UP001307889"/>
    </source>
</evidence>
<keyword evidence="8" id="KW-1185">Reference proteome</keyword>
<dbReference type="PANTHER" id="PTHR31021:SF1">
    <property type="entry name" value="CHROMOSOME UNDETERMINED SCAFFOLD_56, WHOLE GENOME SHOTGUN SEQUENCE"/>
    <property type="match status" value="1"/>
</dbReference>
<keyword evidence="4" id="KW-0472">Membrane</keyword>
<evidence type="ECO:0000256" key="2">
    <source>
        <dbReference type="ARBA" id="ARBA00022692"/>
    </source>
</evidence>
<evidence type="ECO:0000256" key="1">
    <source>
        <dbReference type="ARBA" id="ARBA00004167"/>
    </source>
</evidence>
<dbReference type="PANTHER" id="PTHR31021">
    <property type="entry name" value="ADENOMATOSIS POLYPOSIS COLI DOWN-REGULATED 1"/>
    <property type="match status" value="1"/>
</dbReference>
<dbReference type="Pfam" id="PF14921">
    <property type="entry name" value="APCDDC"/>
    <property type="match status" value="2"/>
</dbReference>
<keyword evidence="5" id="KW-0325">Glycoprotein</keyword>
<keyword evidence="3" id="KW-0732">Signal</keyword>
<organism evidence="7 8">
    <name type="scientific">Nesidiocoris tenuis</name>
    <dbReference type="NCBI Taxonomy" id="355587"/>
    <lineage>
        <taxon>Eukaryota</taxon>
        <taxon>Metazoa</taxon>
        <taxon>Ecdysozoa</taxon>
        <taxon>Arthropoda</taxon>
        <taxon>Hexapoda</taxon>
        <taxon>Insecta</taxon>
        <taxon>Pterygota</taxon>
        <taxon>Neoptera</taxon>
        <taxon>Paraneoptera</taxon>
        <taxon>Hemiptera</taxon>
        <taxon>Heteroptera</taxon>
        <taxon>Panheteroptera</taxon>
        <taxon>Cimicomorpha</taxon>
        <taxon>Miridae</taxon>
        <taxon>Dicyphina</taxon>
        <taxon>Nesidiocoris</taxon>
    </lineage>
</organism>
<evidence type="ECO:0000256" key="4">
    <source>
        <dbReference type="ARBA" id="ARBA00023136"/>
    </source>
</evidence>
<evidence type="ECO:0000256" key="5">
    <source>
        <dbReference type="ARBA" id="ARBA00023180"/>
    </source>
</evidence>
<proteinExistence type="predicted"/>
<evidence type="ECO:0000256" key="3">
    <source>
        <dbReference type="ARBA" id="ARBA00022729"/>
    </source>
</evidence>
<name>A0ABN7AK51_9HEMI</name>
<dbReference type="EMBL" id="AP028911">
    <property type="protein sequence ID" value="BES92630.1"/>
    <property type="molecule type" value="Genomic_DNA"/>
</dbReference>
<dbReference type="InterPro" id="IPR029405">
    <property type="entry name" value="APCDD1_dom"/>
</dbReference>
<feature type="domain" description="APCDD1" evidence="6">
    <location>
        <begin position="18"/>
        <end position="245"/>
    </location>
</feature>
<reference evidence="7 8" key="1">
    <citation type="submission" date="2023-09" db="EMBL/GenBank/DDBJ databases">
        <title>Nesidiocoris tenuis whole genome shotgun sequence.</title>
        <authorList>
            <person name="Shibata T."/>
            <person name="Shimoda M."/>
            <person name="Kobayashi T."/>
            <person name="Uehara T."/>
        </authorList>
    </citation>
    <scope>NUCLEOTIDE SEQUENCE [LARGE SCALE GENOMIC DNA]</scope>
    <source>
        <strain evidence="7 8">Japan</strain>
    </source>
</reference>
<feature type="domain" description="APCDD1" evidence="6">
    <location>
        <begin position="249"/>
        <end position="456"/>
    </location>
</feature>
<protein>
    <recommendedName>
        <fullName evidence="6">APCDD1 domain-containing protein</fullName>
    </recommendedName>
</protein>
<dbReference type="InterPro" id="IPR042425">
    <property type="entry name" value="APCDD1"/>
</dbReference>